<dbReference type="Pfam" id="PF17921">
    <property type="entry name" value="Integrase_H2C2"/>
    <property type="match status" value="1"/>
</dbReference>
<dbReference type="InterPro" id="IPR036397">
    <property type="entry name" value="RNaseH_sf"/>
</dbReference>
<dbReference type="Gene3D" id="2.40.70.10">
    <property type="entry name" value="Acid Proteases"/>
    <property type="match status" value="1"/>
</dbReference>
<evidence type="ECO:0000256" key="4">
    <source>
        <dbReference type="ARBA" id="ARBA00012493"/>
    </source>
</evidence>
<evidence type="ECO:0000259" key="17">
    <source>
        <dbReference type="PROSITE" id="PS50994"/>
    </source>
</evidence>
<dbReference type="CDD" id="cd01647">
    <property type="entry name" value="RT_LTR"/>
    <property type="match status" value="1"/>
</dbReference>
<dbReference type="Gene3D" id="3.10.20.370">
    <property type="match status" value="1"/>
</dbReference>
<keyword evidence="11" id="KW-0694">RNA-binding</keyword>
<reference evidence="18 19" key="1">
    <citation type="submission" date="2018-06" db="EMBL/GenBank/DDBJ databases">
        <title>Whole genome sequencing of Candida tropicalis (genome annotated by CSBL at Korea University).</title>
        <authorList>
            <person name="Ahn J."/>
        </authorList>
    </citation>
    <scope>NUCLEOTIDE SEQUENCE [LARGE SCALE GENOMIC DNA]</scope>
    <source>
        <strain evidence="18 19">ATCC 20962</strain>
    </source>
</reference>
<comment type="subcellular location">
    <subcellularLocation>
        <location evidence="3">Cytoplasm</location>
    </subcellularLocation>
    <subcellularLocation>
        <location evidence="2">Nucleus</location>
    </subcellularLocation>
</comment>
<dbReference type="SUPFAM" id="SSF56672">
    <property type="entry name" value="DNA/RNA polymerases"/>
    <property type="match status" value="1"/>
</dbReference>
<dbReference type="Gene3D" id="3.30.420.10">
    <property type="entry name" value="Ribonuclease H-like superfamily/Ribonuclease H"/>
    <property type="match status" value="1"/>
</dbReference>
<evidence type="ECO:0000313" key="18">
    <source>
        <dbReference type="EMBL" id="RCK54430.1"/>
    </source>
</evidence>
<evidence type="ECO:0000256" key="8">
    <source>
        <dbReference type="ARBA" id="ARBA00022722"/>
    </source>
</evidence>
<dbReference type="STRING" id="5486.A0A367XMN0"/>
<dbReference type="InterPro" id="IPR000477">
    <property type="entry name" value="RT_dom"/>
</dbReference>
<dbReference type="SUPFAM" id="SSF53098">
    <property type="entry name" value="Ribonuclease H-like"/>
    <property type="match status" value="1"/>
</dbReference>
<dbReference type="PROSITE" id="PS50994">
    <property type="entry name" value="INTEGRASE"/>
    <property type="match status" value="1"/>
</dbReference>
<dbReference type="InterPro" id="IPR041373">
    <property type="entry name" value="RT_RNaseH"/>
</dbReference>
<evidence type="ECO:0000256" key="3">
    <source>
        <dbReference type="ARBA" id="ARBA00004496"/>
    </source>
</evidence>
<dbReference type="GO" id="GO:0003723">
    <property type="term" value="F:RNA binding"/>
    <property type="evidence" value="ECO:0007669"/>
    <property type="project" value="UniProtKB-KW"/>
</dbReference>
<dbReference type="InterPro" id="IPR001584">
    <property type="entry name" value="Integrase_cat-core"/>
</dbReference>
<organism evidence="18 19">
    <name type="scientific">Candida viswanathii</name>
    <dbReference type="NCBI Taxonomy" id="5486"/>
    <lineage>
        <taxon>Eukaryota</taxon>
        <taxon>Fungi</taxon>
        <taxon>Dikarya</taxon>
        <taxon>Ascomycota</taxon>
        <taxon>Saccharomycotina</taxon>
        <taxon>Pichiomycetes</taxon>
        <taxon>Debaryomycetaceae</taxon>
        <taxon>Candida/Lodderomyces clade</taxon>
        <taxon>Candida</taxon>
    </lineage>
</organism>
<dbReference type="GO" id="GO:0003964">
    <property type="term" value="F:RNA-directed DNA polymerase activity"/>
    <property type="evidence" value="ECO:0007669"/>
    <property type="project" value="UniProtKB-KW"/>
</dbReference>
<keyword evidence="7" id="KW-0548">Nucleotidyltransferase</keyword>
<dbReference type="PROSITE" id="PS50878">
    <property type="entry name" value="RT_POL"/>
    <property type="match status" value="1"/>
</dbReference>
<dbReference type="Gene3D" id="3.30.70.270">
    <property type="match status" value="2"/>
</dbReference>
<dbReference type="InterPro" id="IPR012337">
    <property type="entry name" value="RNaseH-like_sf"/>
</dbReference>
<dbReference type="InterPro" id="IPR045358">
    <property type="entry name" value="Ty3_capsid"/>
</dbReference>
<evidence type="ECO:0000256" key="10">
    <source>
        <dbReference type="ARBA" id="ARBA00022801"/>
    </source>
</evidence>
<dbReference type="PANTHER" id="PTHR37984:SF5">
    <property type="entry name" value="PROTEIN NYNRIN-LIKE"/>
    <property type="match status" value="1"/>
</dbReference>
<keyword evidence="6" id="KW-0808">Transferase</keyword>
<feature type="domain" description="Reverse transcriptase" evidence="16">
    <location>
        <begin position="644"/>
        <end position="821"/>
    </location>
</feature>
<evidence type="ECO:0000256" key="15">
    <source>
        <dbReference type="ARBA" id="ARBA00025615"/>
    </source>
</evidence>
<keyword evidence="8" id="KW-0540">Nuclease</keyword>
<dbReference type="CDD" id="cd09274">
    <property type="entry name" value="RNase_HI_RT_Ty3"/>
    <property type="match status" value="1"/>
</dbReference>
<dbReference type="InterPro" id="IPR043502">
    <property type="entry name" value="DNA/RNA_pol_sf"/>
</dbReference>
<comment type="caution">
    <text evidence="18">The sequence shown here is derived from an EMBL/GenBank/DDBJ whole genome shotgun (WGS) entry which is preliminary data.</text>
</comment>
<dbReference type="Pfam" id="PF17917">
    <property type="entry name" value="RT_RNaseH"/>
    <property type="match status" value="1"/>
</dbReference>
<keyword evidence="19" id="KW-1185">Reference proteome</keyword>
<evidence type="ECO:0000256" key="12">
    <source>
        <dbReference type="ARBA" id="ARBA00022918"/>
    </source>
</evidence>
<dbReference type="InterPro" id="IPR041588">
    <property type="entry name" value="Integrase_H2C2"/>
</dbReference>
<gene>
    <name evidence="18" type="primary">TY3B-I</name>
    <name evidence="18" type="ORF">Cantr_04376</name>
</gene>
<keyword evidence="9" id="KW-0255">Endonuclease</keyword>
<evidence type="ECO:0000256" key="14">
    <source>
        <dbReference type="ARBA" id="ARBA00025590"/>
    </source>
</evidence>
<comment type="catalytic activity">
    <reaction evidence="1">
        <text>Endonucleolytic cleavage to 5'-phosphomonoester.</text>
        <dbReference type="EC" id="3.1.26.4"/>
    </reaction>
</comment>
<evidence type="ECO:0000256" key="11">
    <source>
        <dbReference type="ARBA" id="ARBA00022884"/>
    </source>
</evidence>
<dbReference type="Proteomes" id="UP000253472">
    <property type="component" value="Unassembled WGS sequence"/>
</dbReference>
<dbReference type="GO" id="GO:0004523">
    <property type="term" value="F:RNA-DNA hybrid ribonuclease activity"/>
    <property type="evidence" value="ECO:0007669"/>
    <property type="project" value="UniProtKB-EC"/>
</dbReference>
<evidence type="ECO:0000256" key="9">
    <source>
        <dbReference type="ARBA" id="ARBA00022759"/>
    </source>
</evidence>
<keyword evidence="10" id="KW-0378">Hydrolase</keyword>
<evidence type="ECO:0000256" key="2">
    <source>
        <dbReference type="ARBA" id="ARBA00004123"/>
    </source>
</evidence>
<dbReference type="GO" id="GO:0015074">
    <property type="term" value="P:DNA integration"/>
    <property type="evidence" value="ECO:0007669"/>
    <property type="project" value="InterPro"/>
</dbReference>
<dbReference type="GO" id="GO:0005737">
    <property type="term" value="C:cytoplasm"/>
    <property type="evidence" value="ECO:0007669"/>
    <property type="project" value="UniProtKB-SubCell"/>
</dbReference>
<evidence type="ECO:0000313" key="19">
    <source>
        <dbReference type="Proteomes" id="UP000253472"/>
    </source>
</evidence>
<accession>A0A367XMN0</accession>
<keyword evidence="13" id="KW-0539">Nucleus</keyword>
<dbReference type="Pfam" id="PF19259">
    <property type="entry name" value="Ty3_capsid"/>
    <property type="match status" value="1"/>
</dbReference>
<dbReference type="InterPro" id="IPR050951">
    <property type="entry name" value="Retrovirus_Pol_polyprotein"/>
</dbReference>
<dbReference type="CDD" id="cd00303">
    <property type="entry name" value="retropepsin_like"/>
    <property type="match status" value="1"/>
</dbReference>
<evidence type="ECO:0000259" key="16">
    <source>
        <dbReference type="PROSITE" id="PS50878"/>
    </source>
</evidence>
<dbReference type="EC" id="2.7.7.49" evidence="4"/>
<evidence type="ECO:0000256" key="1">
    <source>
        <dbReference type="ARBA" id="ARBA00000077"/>
    </source>
</evidence>
<evidence type="ECO:0000256" key="5">
    <source>
        <dbReference type="ARBA" id="ARBA00022490"/>
    </source>
</evidence>
<dbReference type="EMBL" id="QLNQ01000030">
    <property type="protein sequence ID" value="RCK54430.1"/>
    <property type="molecule type" value="Genomic_DNA"/>
</dbReference>
<name>A0A367XMN0_9ASCO</name>
<protein>
    <recommendedName>
        <fullName evidence="4">RNA-directed DNA polymerase</fullName>
        <ecNumber evidence="4">2.7.7.49</ecNumber>
    </recommendedName>
</protein>
<keyword evidence="12" id="KW-0695">RNA-directed DNA polymerase</keyword>
<dbReference type="PANTHER" id="PTHR37984">
    <property type="entry name" value="PROTEIN CBG26694"/>
    <property type="match status" value="1"/>
</dbReference>
<dbReference type="GO" id="GO:0005634">
    <property type="term" value="C:nucleus"/>
    <property type="evidence" value="ECO:0007669"/>
    <property type="project" value="UniProtKB-SubCell"/>
</dbReference>
<evidence type="ECO:0000256" key="13">
    <source>
        <dbReference type="ARBA" id="ARBA00023242"/>
    </source>
</evidence>
<dbReference type="Gene3D" id="3.10.10.10">
    <property type="entry name" value="HIV Type 1 Reverse Transcriptase, subunit A, domain 1"/>
    <property type="match status" value="1"/>
</dbReference>
<comment type="function">
    <text evidence="14">Reverse transcriptase/ribonuclease H (RT) is a multifunctional enzyme that catalyzes the conversion of the retro-elements RNA genome into dsDNA within the VLP. The enzyme displays a DNA polymerase activity that can copy either DNA or RNA templates, and a ribonuclease H (RNase H) activity that cleaves the RNA strand of RNA-DNA heteroduplexes during plus-strand synthesis and hydrolyzes RNA primers. The conversion leads to a linear dsDNA copy of the retrotransposon that includes long terminal repeats (LTRs) at both ends.</text>
</comment>
<comment type="function">
    <text evidence="15">Integrase (IN) targets the VLP to the nucleus, where a subparticle preintegration complex (PIC) containing at least integrase and the newly synthesized dsDNA copy of the retrotransposon must transit the nuclear membrane. Once in the nucleus, integrase performs the integration of the dsDNA into the host genome.</text>
</comment>
<evidence type="ECO:0000256" key="6">
    <source>
        <dbReference type="ARBA" id="ARBA00022679"/>
    </source>
</evidence>
<dbReference type="Pfam" id="PF00078">
    <property type="entry name" value="RVT_1"/>
    <property type="match status" value="1"/>
</dbReference>
<keyword evidence="5" id="KW-0963">Cytoplasm</keyword>
<sequence>MDPDTEIENLTDSVANLSIRNRNPRTDPPLMNADIAKLIGDAVAAGVKEGLAAREDNRNPKEFKGDLKDADKLFVFICEVETYGTRVGNSLEGNGLTLYASRYLGGSALLWFNMSQLELKDQPWSKFKQTLKEQFLSATFEDDMATKLMHNKQRTSVRAYAEEFMRISRYVRPEWANQELLKMLFCKGLKPQVQVGTLEASKDPNVTLGELMTRAQRVDAIVYRAGAARTPASRNPGYSSGFVPGTVSSGPAIDADGDTVMSLAVMAPKKMTPKERRDNKDIGSGNISLDTLTVTENRNRNGLEQVEGLSLVKGKNGYNDNNVSTEQQLELKVMNIVPEISTEEQRNVTEIMELASAGKIDKERIVNAPIVDTERVLLELDCYKDLTDDWKVTLDNVEVAEEAPTLEMDKFEIEIDISQDGSSKNIVTTLVDSGAGSNFISSKYAGGLTKYPCDRFKVTGAFAGTTAFEELVRLKFKQNGKEFEDTFAVLPNYKKPIILGLPFIKRYSDDLNFKEKTLAGVTSCETLDIIDANTFLREMQTGQIGMLFVKNDGDMEVVEINTMHSKAVVNLMKGTNKDFFAPLLREYKNIFKGELTETPPHRGHWDPKIEVIPYTTPPASKQYPLGQPELKELKAQVLKLLESGLISLTPAQHSNYNSPILFVKKSDGSYRMCVDYRLLNLATVQKQFNLPVAEHLVREVAGYRYYSRLDMVSAFHQLRLNEQSKYYTAFTAFGRKYHYNVLPFGYTNAPAHLSEVIGELVDDIDGCKNFVDNIIVYSNTLEEHRAILRKLFVKFREHQFYFKPTMCYFGDTSTLFLGHEVNGKGVRIPTDHLESIRKLEFLVTPKGMRKALGFFNFFPSYIKNYSFITSALYKFATAKKAIVTDVHRRCFENVRQQLLNAPLLKRVDYTLAKVRFQIEVDASSTAIGAVLSQVKDNGEIIGPISMISRSLTVSESHYSVRQQELLAIVYSLQKWRHYVLGYPVVVLTDHQSLVTLLTATTRPESNRIIRWLEQILEYNVRIKYRSGEENTLADVLSRMVGQLNIDSLEITEEDMEGGDINLGILLGNNELLTLMKESYEKDTYLTNVVKYLATDEPVPPEMKQAIKKYKWHDGLLLYKSFATYKPVIGSNAAKDIIRSFHRLGHVGISKIYWAIQPYVYVYKLLPMITEIVNCCDNCQRNKSVSQYMGGLMIPSEVPPDCFTHIHVDFITGVPTTPEGYDAIMVVVDSLTKYTICAPCKKTDGAIEIANLLMTEVFNVFGLPHRIVLDKGIRFMNSIFDYVHEYYEIDMRTTSTNNPAANGQVEAINKSVSQILRAYCGLESAHWSTYIKVVQFTLNTHWSKAIGMTPYQALFGRVARDHVGLSDLRMVHTNNIHYLKLQLLFR</sequence>
<dbReference type="InterPro" id="IPR043128">
    <property type="entry name" value="Rev_trsase/Diguanyl_cyclase"/>
</dbReference>
<proteinExistence type="predicted"/>
<evidence type="ECO:0000256" key="7">
    <source>
        <dbReference type="ARBA" id="ARBA00022695"/>
    </source>
</evidence>
<dbReference type="Gene3D" id="1.10.340.70">
    <property type="match status" value="1"/>
</dbReference>
<dbReference type="OrthoDB" id="2430210at2759"/>
<dbReference type="InterPro" id="IPR021109">
    <property type="entry name" value="Peptidase_aspartic_dom_sf"/>
</dbReference>
<feature type="domain" description="Integrase catalytic" evidence="17">
    <location>
        <begin position="1194"/>
        <end position="1357"/>
    </location>
</feature>